<keyword evidence="1" id="KW-0732">Signal</keyword>
<reference evidence="3" key="1">
    <citation type="journal article" date="2019" name="Int. J. Syst. Evol. Microbiol.">
        <title>The Global Catalogue of Microorganisms (GCM) 10K type strain sequencing project: providing services to taxonomists for standard genome sequencing and annotation.</title>
        <authorList>
            <consortium name="The Broad Institute Genomics Platform"/>
            <consortium name="The Broad Institute Genome Sequencing Center for Infectious Disease"/>
            <person name="Wu L."/>
            <person name="Ma J."/>
        </authorList>
    </citation>
    <scope>NUCLEOTIDE SEQUENCE [LARGE SCALE GENOMIC DNA]</scope>
    <source>
        <strain evidence="3">CCUG 61948</strain>
    </source>
</reference>
<comment type="caution">
    <text evidence="2">The sequence shown here is derived from an EMBL/GenBank/DDBJ whole genome shotgun (WGS) entry which is preliminary data.</text>
</comment>
<sequence length="294" mass="33427">MKRFFCIVFLCAASTSWAQLEHPKASPFASIEQKVGLSKISIEYSRPSAKGRHIFGTDNLGLPGVVPYGRIWRVGANESTKITFDTDVIVNRSRLLKGTYALYAFPAATEWEIVFHANTAHWGDGRERYDPSEDVLRVTVTPEKVLSYQENFMISFDAITHDSAEMVLQWANTRITVPVAFNTPELMEARIRQKLQDSTTAQTYYEIARYYQEQGVKTAIALDYVNKALDLGGETYYFYRVKSELQAALGLYRQAVLSATTSQKISQSLGKDEFVRLNQRNIRNWKKLYGANTD</sequence>
<keyword evidence="3" id="KW-1185">Reference proteome</keyword>
<dbReference type="Pfam" id="PF11138">
    <property type="entry name" value="DUF2911"/>
    <property type="match status" value="1"/>
</dbReference>
<feature type="chain" id="PRO_5046086551" evidence="1">
    <location>
        <begin position="19"/>
        <end position="294"/>
    </location>
</feature>
<gene>
    <name evidence="2" type="ORF">ACFQZJ_11205</name>
</gene>
<evidence type="ECO:0000256" key="1">
    <source>
        <dbReference type="SAM" id="SignalP"/>
    </source>
</evidence>
<evidence type="ECO:0000313" key="3">
    <source>
        <dbReference type="Proteomes" id="UP001597012"/>
    </source>
</evidence>
<dbReference type="Proteomes" id="UP001597012">
    <property type="component" value="Unassembled WGS sequence"/>
</dbReference>
<evidence type="ECO:0000313" key="2">
    <source>
        <dbReference type="EMBL" id="MFD0798033.1"/>
    </source>
</evidence>
<dbReference type="RefSeq" id="WP_379934589.1">
    <property type="nucleotide sequence ID" value="NZ_JBHTHY010000007.1"/>
</dbReference>
<dbReference type="InterPro" id="IPR021314">
    <property type="entry name" value="DUF2911"/>
</dbReference>
<dbReference type="EMBL" id="JBHTHY010000007">
    <property type="protein sequence ID" value="MFD0798033.1"/>
    <property type="molecule type" value="Genomic_DNA"/>
</dbReference>
<protein>
    <submittedName>
        <fullName evidence="2">DUF2911 domain-containing protein</fullName>
    </submittedName>
</protein>
<proteinExistence type="predicted"/>
<accession>A0ABW3B3Z2</accession>
<name>A0ABW3B3Z2_9FLAO</name>
<feature type="signal peptide" evidence="1">
    <location>
        <begin position="1"/>
        <end position="18"/>
    </location>
</feature>
<organism evidence="2 3">
    <name type="scientific">Maribacter chungangensis</name>
    <dbReference type="NCBI Taxonomy" id="1069117"/>
    <lineage>
        <taxon>Bacteria</taxon>
        <taxon>Pseudomonadati</taxon>
        <taxon>Bacteroidota</taxon>
        <taxon>Flavobacteriia</taxon>
        <taxon>Flavobacteriales</taxon>
        <taxon>Flavobacteriaceae</taxon>
        <taxon>Maribacter</taxon>
    </lineage>
</organism>